<evidence type="ECO:0000313" key="2">
    <source>
        <dbReference type="EMBL" id="GBR75716.1"/>
    </source>
</evidence>
<name>A0A388TFA9_9BACT</name>
<reference evidence="2 3" key="1">
    <citation type="journal article" date="2019" name="ISME J.">
        <title>Genome analyses of uncultured TG2/ZB3 bacteria in 'Margulisbacteria' specifically attached to ectosymbiotic spirochetes of protists in the termite gut.</title>
        <authorList>
            <person name="Utami Y.D."/>
            <person name="Kuwahara H."/>
            <person name="Igai K."/>
            <person name="Murakami T."/>
            <person name="Sugaya K."/>
            <person name="Morikawa T."/>
            <person name="Nagura Y."/>
            <person name="Yuki M."/>
            <person name="Deevong P."/>
            <person name="Inoue T."/>
            <person name="Kihara K."/>
            <person name="Lo N."/>
            <person name="Yamada A."/>
            <person name="Ohkuma M."/>
            <person name="Hongoh Y."/>
        </authorList>
    </citation>
    <scope>NUCLEOTIDE SEQUENCE [LARGE SCALE GENOMIC DNA]</scope>
    <source>
        <strain evidence="2">NkOx7-02</strain>
    </source>
</reference>
<protein>
    <recommendedName>
        <fullName evidence="1">Adenylyl/Guanylyl and SMODS C-terminal sensor domain-containing protein</fullName>
    </recommendedName>
</protein>
<dbReference type="InterPro" id="IPR043519">
    <property type="entry name" value="NT_sf"/>
</dbReference>
<dbReference type="AlphaFoldDB" id="A0A388TFA9"/>
<dbReference type="EMBL" id="BGZO01000006">
    <property type="protein sequence ID" value="GBR75716.1"/>
    <property type="molecule type" value="Genomic_DNA"/>
</dbReference>
<sequence length="463" mass="52960">MQINPTVDTAIKAYIKEHISPKETEKCMVRKHYEIIQKILGENTFQSGSFARFTAVTPIHDLDIIWVLPDDVLSKSFAITEAIDPYKLKIKETMDILRTKIQQGYSSVGISVTVKVQSHSIGISFVDGFSIDVVPAIRSGKKNEYGDDIFSVPEVQKIAVNKRINNYSNVTSTKPIKWIKSDPKGYIRECIDLNLKNQNFRRVVKFLKFWKDKCKLQIPTLPLKSFHVECIVSEIVKTNPNADCLELIILFFQYLYTYLERPRINDKADSSTFVDSYILEIPVTTKEQLLNIAETHVISLENATESDNINDLLDNILSGRPYLNREVSEHFLYDDDIHMMLQPTISIRIDGVLETKNNSVGGFRNGTYLSMVNGIIGKNHRIYFDIVDEKLGSIDSQEISYKWKVKNKGVEACNASCLRGEITDHHTRYQPESTAYKGSHYVEVYAIKNNVCIAKDRIQVEIR</sequence>
<proteinExistence type="predicted"/>
<dbReference type="InterPro" id="IPR040511">
    <property type="entry name" value="AGS_C"/>
</dbReference>
<comment type="caution">
    <text evidence="2">The sequence shown here is derived from an EMBL/GenBank/DDBJ whole genome shotgun (WGS) entry which is preliminary data.</text>
</comment>
<accession>A0A388TFA9</accession>
<evidence type="ECO:0000259" key="1">
    <source>
        <dbReference type="Pfam" id="PF18134"/>
    </source>
</evidence>
<evidence type="ECO:0000313" key="3">
    <source>
        <dbReference type="Proteomes" id="UP000275925"/>
    </source>
</evidence>
<gene>
    <name evidence="2" type="ORF">NO2_0364</name>
</gene>
<dbReference type="Pfam" id="PF18134">
    <property type="entry name" value="AGS_C"/>
    <property type="match status" value="1"/>
</dbReference>
<keyword evidence="3" id="KW-1185">Reference proteome</keyword>
<dbReference type="SUPFAM" id="SSF81301">
    <property type="entry name" value="Nucleotidyltransferase"/>
    <property type="match status" value="1"/>
</dbReference>
<organism evidence="2 3">
    <name type="scientific">Candidatus Termititenax persephonae</name>
    <dbReference type="NCBI Taxonomy" id="2218525"/>
    <lineage>
        <taxon>Bacteria</taxon>
        <taxon>Bacillati</taxon>
        <taxon>Candidatus Margulisiibacteriota</taxon>
        <taxon>Candidatus Termititenacia</taxon>
        <taxon>Candidatus Termititenacales</taxon>
        <taxon>Candidatus Termititenacaceae</taxon>
        <taxon>Candidatus Termititenax</taxon>
    </lineage>
</organism>
<feature type="domain" description="Adenylyl/Guanylyl and SMODS C-terminal sensor" evidence="1">
    <location>
        <begin position="362"/>
        <end position="463"/>
    </location>
</feature>
<dbReference type="Gene3D" id="3.30.460.10">
    <property type="entry name" value="Beta Polymerase, domain 2"/>
    <property type="match status" value="1"/>
</dbReference>
<dbReference type="Proteomes" id="UP000275925">
    <property type="component" value="Unassembled WGS sequence"/>
</dbReference>
<dbReference type="Pfam" id="PF18144">
    <property type="entry name" value="SMODS"/>
    <property type="match status" value="1"/>
</dbReference>